<feature type="domain" description="EamA" evidence="7">
    <location>
        <begin position="24"/>
        <end position="152"/>
    </location>
</feature>
<dbReference type="EMBL" id="JBHRWW010000013">
    <property type="protein sequence ID" value="MFC3689900.1"/>
    <property type="molecule type" value="Genomic_DNA"/>
</dbReference>
<accession>A0ABV7WJ71</accession>
<proteinExistence type="inferred from homology"/>
<feature type="transmembrane region" description="Helical" evidence="6">
    <location>
        <begin position="162"/>
        <end position="182"/>
    </location>
</feature>
<feature type="transmembrane region" description="Helical" evidence="6">
    <location>
        <begin position="288"/>
        <end position="304"/>
    </location>
</feature>
<evidence type="ECO:0000259" key="7">
    <source>
        <dbReference type="Pfam" id="PF00892"/>
    </source>
</evidence>
<evidence type="ECO:0000256" key="1">
    <source>
        <dbReference type="ARBA" id="ARBA00004141"/>
    </source>
</evidence>
<feature type="domain" description="EamA" evidence="7">
    <location>
        <begin position="164"/>
        <end position="304"/>
    </location>
</feature>
<feature type="transmembrane region" description="Helical" evidence="6">
    <location>
        <begin position="106"/>
        <end position="126"/>
    </location>
</feature>
<comment type="subcellular location">
    <subcellularLocation>
        <location evidence="1">Membrane</location>
        <topology evidence="1">Multi-pass membrane protein</topology>
    </subcellularLocation>
</comment>
<dbReference type="PANTHER" id="PTHR32322:SF9">
    <property type="entry name" value="AMINO-ACID METABOLITE EFFLUX PUMP-RELATED"/>
    <property type="match status" value="1"/>
</dbReference>
<dbReference type="RefSeq" id="WP_376985676.1">
    <property type="nucleotide sequence ID" value="NZ_JBHRWW010000013.1"/>
</dbReference>
<reference evidence="9" key="1">
    <citation type="journal article" date="2019" name="Int. J. Syst. Evol. Microbiol.">
        <title>The Global Catalogue of Microorganisms (GCM) 10K type strain sequencing project: providing services to taxonomists for standard genome sequencing and annotation.</title>
        <authorList>
            <consortium name="The Broad Institute Genomics Platform"/>
            <consortium name="The Broad Institute Genome Sequencing Center for Infectious Disease"/>
            <person name="Wu L."/>
            <person name="Ma J."/>
        </authorList>
    </citation>
    <scope>NUCLEOTIDE SEQUENCE [LARGE SCALE GENOMIC DNA]</scope>
    <source>
        <strain evidence="9">NCAIM B.02333</strain>
    </source>
</reference>
<evidence type="ECO:0000313" key="8">
    <source>
        <dbReference type="EMBL" id="MFC3689900.1"/>
    </source>
</evidence>
<gene>
    <name evidence="8" type="ORF">ACFOLH_16240</name>
</gene>
<name>A0ABV7WJ71_9MICO</name>
<dbReference type="InterPro" id="IPR050638">
    <property type="entry name" value="AA-Vitamin_Transporters"/>
</dbReference>
<feature type="transmembrane region" description="Helical" evidence="6">
    <location>
        <begin position="194"/>
        <end position="216"/>
    </location>
</feature>
<feature type="transmembrane region" description="Helical" evidence="6">
    <location>
        <begin position="262"/>
        <end position="282"/>
    </location>
</feature>
<keyword evidence="9" id="KW-1185">Reference proteome</keyword>
<comment type="similarity">
    <text evidence="2">Belongs to the EamA transporter family.</text>
</comment>
<evidence type="ECO:0000256" key="5">
    <source>
        <dbReference type="ARBA" id="ARBA00023136"/>
    </source>
</evidence>
<evidence type="ECO:0000256" key="6">
    <source>
        <dbReference type="SAM" id="Phobius"/>
    </source>
</evidence>
<feature type="transmembrane region" description="Helical" evidence="6">
    <location>
        <begin position="19"/>
        <end position="40"/>
    </location>
</feature>
<evidence type="ECO:0000256" key="3">
    <source>
        <dbReference type="ARBA" id="ARBA00022692"/>
    </source>
</evidence>
<evidence type="ECO:0000256" key="2">
    <source>
        <dbReference type="ARBA" id="ARBA00007362"/>
    </source>
</evidence>
<evidence type="ECO:0000313" key="9">
    <source>
        <dbReference type="Proteomes" id="UP001595685"/>
    </source>
</evidence>
<feature type="transmembrane region" description="Helical" evidence="6">
    <location>
        <begin position="46"/>
        <end position="66"/>
    </location>
</feature>
<dbReference type="PANTHER" id="PTHR32322">
    <property type="entry name" value="INNER MEMBRANE TRANSPORTER"/>
    <property type="match status" value="1"/>
</dbReference>
<dbReference type="Proteomes" id="UP001595685">
    <property type="component" value="Unassembled WGS sequence"/>
</dbReference>
<dbReference type="SUPFAM" id="SSF103481">
    <property type="entry name" value="Multidrug resistance efflux transporter EmrE"/>
    <property type="match status" value="2"/>
</dbReference>
<feature type="transmembrane region" description="Helical" evidence="6">
    <location>
        <begin position="78"/>
        <end position="100"/>
    </location>
</feature>
<dbReference type="InterPro" id="IPR000620">
    <property type="entry name" value="EamA_dom"/>
</dbReference>
<comment type="caution">
    <text evidence="8">The sequence shown here is derived from an EMBL/GenBank/DDBJ whole genome shotgun (WGS) entry which is preliminary data.</text>
</comment>
<keyword evidence="4 6" id="KW-1133">Transmembrane helix</keyword>
<organism evidence="8 9">
    <name type="scientific">Aquipuribacter hungaricus</name>
    <dbReference type="NCBI Taxonomy" id="545624"/>
    <lineage>
        <taxon>Bacteria</taxon>
        <taxon>Bacillati</taxon>
        <taxon>Actinomycetota</taxon>
        <taxon>Actinomycetes</taxon>
        <taxon>Micrococcales</taxon>
        <taxon>Intrasporangiaceae</taxon>
        <taxon>Aquipuribacter</taxon>
    </lineage>
</organism>
<dbReference type="InterPro" id="IPR037185">
    <property type="entry name" value="EmrE-like"/>
</dbReference>
<keyword evidence="3 6" id="KW-0812">Transmembrane</keyword>
<protein>
    <submittedName>
        <fullName evidence="8">DMT family transporter</fullName>
    </submittedName>
</protein>
<evidence type="ECO:0000256" key="4">
    <source>
        <dbReference type="ARBA" id="ARBA00022989"/>
    </source>
</evidence>
<dbReference type="Pfam" id="PF00892">
    <property type="entry name" value="EamA"/>
    <property type="match status" value="2"/>
</dbReference>
<feature type="transmembrane region" description="Helical" evidence="6">
    <location>
        <begin position="138"/>
        <end position="156"/>
    </location>
</feature>
<feature type="transmembrane region" description="Helical" evidence="6">
    <location>
        <begin position="228"/>
        <end position="250"/>
    </location>
</feature>
<keyword evidence="5 6" id="KW-0472">Membrane</keyword>
<sequence>MLSAGAPVGAPASPGPAGLLRLGALALLWGSSYLWIALALEAFSPLQVTAGRLVLGAGLLVAVVGAGRVRPLLADRSLLGPLVVAALLATVVPFTLFALAQQSIPSGRAGALNATTPLWTLAAALVTRYQRRTSAAQVAGLLVGLAGAVLVLAPWQDPAGTLVGSLLALAGAASYGVGYVHVAARLTSRGLPGTALAACQLLVATALLLPGVPWLLSRPVEVPDGAALPWGAVVALAVLGLGGTGAAYVLLYRLVRDDGPVVAAGVAYLLPVVALVLGALLLDEAIEPGALAGVVLVLGGVALTRRHGTG</sequence>